<dbReference type="Proteomes" id="UP000313359">
    <property type="component" value="Unassembled WGS sequence"/>
</dbReference>
<dbReference type="PANTHER" id="PTHR42678">
    <property type="entry name" value="AMIDASE"/>
    <property type="match status" value="1"/>
</dbReference>
<feature type="domain" description="Amidase" evidence="1">
    <location>
        <begin position="68"/>
        <end position="553"/>
    </location>
</feature>
<keyword evidence="3" id="KW-1185">Reference proteome</keyword>
<dbReference type="Pfam" id="PF01425">
    <property type="entry name" value="Amidase"/>
    <property type="match status" value="1"/>
</dbReference>
<organism evidence="2 3">
    <name type="scientific">Lentinus tigrinus ALCF2SS1-6</name>
    <dbReference type="NCBI Taxonomy" id="1328759"/>
    <lineage>
        <taxon>Eukaryota</taxon>
        <taxon>Fungi</taxon>
        <taxon>Dikarya</taxon>
        <taxon>Basidiomycota</taxon>
        <taxon>Agaricomycotina</taxon>
        <taxon>Agaricomycetes</taxon>
        <taxon>Polyporales</taxon>
        <taxon>Polyporaceae</taxon>
        <taxon>Lentinus</taxon>
    </lineage>
</organism>
<sequence>MGVQKGMFGLGWCLLVIFSVVTLVAYALELEQVSFQLPAAKNAFPDLYEASISELQAGLQNGDFSSVDLVEAYLARIEEVNLEGPALRAVLETNPCSLQQATALDDERRTSGSRGPLHGIPILLKDNIATLHSEGMNTTAGSYALLHSVVPRDAHVSAKLRAAGAILLGKASLSEWAHARGTMPSGFSGRIGQGSSPYVPLGDPCGSSSGSGAATAIGLAAASLGTETHGSIMCPSSFNNLVGVKPTVGLTSRDGVIPISEHQDSVGPMTRSVADAAVVLSIIAGPDQRDNYTLAQPPVVPDYTKALNANALRGVRLGVPRQLFRVNASGFPVLDEHEIAAFNASLDTLRALGVTVVDPADFVNHEELVASKNETAVMSVDLKYGLNRYISELVDVPTGVKDLAGLIAFNEAHADLELVEPYWTDQSTFIRARNSSADQAYFDAVVVNKELGGKYGIDATLQKYDLDALLLPTLASIMPAAIAGYPLVTGECLPALSCMFLLSADPDPCAAAVPLGFLPPDTPLAPAEPTRKRGPNQPFGLAFMGTAWSEFQLISYAYAYERATHTRLKVRAYPEAIPTTQLDDVQVQRRARNDGMH</sequence>
<dbReference type="OrthoDB" id="566138at2759"/>
<reference evidence="2" key="1">
    <citation type="journal article" date="2018" name="Genome Biol. Evol.">
        <title>Genomics and development of Lentinus tigrinus, a white-rot wood-decaying mushroom with dimorphic fruiting bodies.</title>
        <authorList>
            <person name="Wu B."/>
            <person name="Xu Z."/>
            <person name="Knudson A."/>
            <person name="Carlson A."/>
            <person name="Chen N."/>
            <person name="Kovaka S."/>
            <person name="LaButti K."/>
            <person name="Lipzen A."/>
            <person name="Pennachio C."/>
            <person name="Riley R."/>
            <person name="Schakwitz W."/>
            <person name="Umezawa K."/>
            <person name="Ohm R.A."/>
            <person name="Grigoriev I.V."/>
            <person name="Nagy L.G."/>
            <person name="Gibbons J."/>
            <person name="Hibbett D."/>
        </authorList>
    </citation>
    <scope>NUCLEOTIDE SEQUENCE [LARGE SCALE GENOMIC DNA]</scope>
    <source>
        <strain evidence="2">ALCF2SS1-6</strain>
    </source>
</reference>
<dbReference type="STRING" id="1328759.A0A5C2SBM5"/>
<evidence type="ECO:0000313" key="2">
    <source>
        <dbReference type="EMBL" id="RPD60678.1"/>
    </source>
</evidence>
<dbReference type="InterPro" id="IPR023631">
    <property type="entry name" value="Amidase_dom"/>
</dbReference>
<dbReference type="PANTHER" id="PTHR42678:SF34">
    <property type="entry name" value="OS04G0183300 PROTEIN"/>
    <property type="match status" value="1"/>
</dbReference>
<dbReference type="AlphaFoldDB" id="A0A5C2SBM5"/>
<evidence type="ECO:0000313" key="3">
    <source>
        <dbReference type="Proteomes" id="UP000313359"/>
    </source>
</evidence>
<gene>
    <name evidence="2" type="ORF">L227DRAFT_94772</name>
</gene>
<evidence type="ECO:0000259" key="1">
    <source>
        <dbReference type="Pfam" id="PF01425"/>
    </source>
</evidence>
<name>A0A5C2SBM5_9APHY</name>
<dbReference type="Gene3D" id="3.90.1300.10">
    <property type="entry name" value="Amidase signature (AS) domain"/>
    <property type="match status" value="1"/>
</dbReference>
<accession>A0A5C2SBM5</accession>
<dbReference type="EMBL" id="ML122265">
    <property type="protein sequence ID" value="RPD60678.1"/>
    <property type="molecule type" value="Genomic_DNA"/>
</dbReference>
<protein>
    <submittedName>
        <fullName evidence="2">Amidase signature enzyme</fullName>
    </submittedName>
</protein>
<dbReference type="SUPFAM" id="SSF75304">
    <property type="entry name" value="Amidase signature (AS) enzymes"/>
    <property type="match status" value="1"/>
</dbReference>
<dbReference type="InterPro" id="IPR036928">
    <property type="entry name" value="AS_sf"/>
</dbReference>
<proteinExistence type="predicted"/>